<dbReference type="RefSeq" id="WP_111001029.1">
    <property type="nucleotide sequence ID" value="NZ_QKTW01000030.1"/>
</dbReference>
<evidence type="ECO:0000313" key="1">
    <source>
        <dbReference type="EMBL" id="PZF70828.1"/>
    </source>
</evidence>
<dbReference type="AlphaFoldDB" id="A0A2W2AT08"/>
<name>A0A2W2AT08_9BACT</name>
<dbReference type="Proteomes" id="UP000248745">
    <property type="component" value="Unassembled WGS sequence"/>
</dbReference>
<evidence type="ECO:0000313" key="2">
    <source>
        <dbReference type="Proteomes" id="UP000248745"/>
    </source>
</evidence>
<accession>A0A2W2AT08</accession>
<reference evidence="1 2" key="1">
    <citation type="submission" date="2018-06" db="EMBL/GenBank/DDBJ databases">
        <title>Mucibacter soli gen. nov., sp. nov., a new member of the family Chitinophagaceae producing mucin.</title>
        <authorList>
            <person name="Kim M.-K."/>
            <person name="Park S."/>
            <person name="Kim T.-S."/>
            <person name="Joung Y."/>
            <person name="Han J.-H."/>
            <person name="Kim S.B."/>
        </authorList>
    </citation>
    <scope>NUCLEOTIDE SEQUENCE [LARGE SCALE GENOMIC DNA]</scope>
    <source>
        <strain evidence="1 2">R1-15</strain>
    </source>
</reference>
<dbReference type="EMBL" id="QKTW01000030">
    <property type="protein sequence ID" value="PZF70828.1"/>
    <property type="molecule type" value="Genomic_DNA"/>
</dbReference>
<protein>
    <submittedName>
        <fullName evidence="1">Uncharacterized protein</fullName>
    </submittedName>
</protein>
<comment type="caution">
    <text evidence="1">The sequence shown here is derived from an EMBL/GenBank/DDBJ whole genome shotgun (WGS) entry which is preliminary data.</text>
</comment>
<keyword evidence="2" id="KW-1185">Reference proteome</keyword>
<proteinExistence type="predicted"/>
<sequence length="74" mass="8616">MDRLHPDTEDKIYLLLGDPCFFRVGYEVDNSIRGLVIKRGVTGPYSQNAIISYYAVVERFKGKHQWQITITRIL</sequence>
<gene>
    <name evidence="1" type="ORF">DN068_21535</name>
</gene>
<organism evidence="1 2">
    <name type="scientific">Taibaiella soli</name>
    <dbReference type="NCBI Taxonomy" id="1649169"/>
    <lineage>
        <taxon>Bacteria</taxon>
        <taxon>Pseudomonadati</taxon>
        <taxon>Bacteroidota</taxon>
        <taxon>Chitinophagia</taxon>
        <taxon>Chitinophagales</taxon>
        <taxon>Chitinophagaceae</taxon>
        <taxon>Taibaiella</taxon>
    </lineage>
</organism>